<dbReference type="Pfam" id="PF18382">
    <property type="entry name" value="Formin_GBD_N"/>
    <property type="match status" value="1"/>
</dbReference>
<evidence type="ECO:0000313" key="4">
    <source>
        <dbReference type="EMBL" id="CAF1127964.1"/>
    </source>
</evidence>
<dbReference type="Pfam" id="PF09804">
    <property type="entry name" value="DENND11"/>
    <property type="match status" value="2"/>
</dbReference>
<feature type="compositionally biased region" description="Polar residues" evidence="2">
    <location>
        <begin position="820"/>
        <end position="830"/>
    </location>
</feature>
<accession>A0A814R2N8</accession>
<dbReference type="PROSITE" id="PS51232">
    <property type="entry name" value="GBD_FH3"/>
    <property type="match status" value="1"/>
</dbReference>
<dbReference type="InterPro" id="IPR041387">
    <property type="entry name" value="FHOD1_GBD_N"/>
</dbReference>
<dbReference type="GO" id="GO:0005737">
    <property type="term" value="C:cytoplasm"/>
    <property type="evidence" value="ECO:0007669"/>
    <property type="project" value="TreeGrafter"/>
</dbReference>
<dbReference type="OrthoDB" id="2152680at2759"/>
<dbReference type="PANTHER" id="PTHR45920">
    <property type="entry name" value="FORMIN HOMOLOGY 2 DOMAIN CONTAINING, ISOFORM I"/>
    <property type="match status" value="1"/>
</dbReference>
<dbReference type="GO" id="GO:0051015">
    <property type="term" value="F:actin filament binding"/>
    <property type="evidence" value="ECO:0007669"/>
    <property type="project" value="TreeGrafter"/>
</dbReference>
<reference evidence="4" key="1">
    <citation type="submission" date="2021-02" db="EMBL/GenBank/DDBJ databases">
        <authorList>
            <person name="Nowell W R."/>
        </authorList>
    </citation>
    <scope>NUCLEOTIDE SEQUENCE</scope>
</reference>
<dbReference type="Proteomes" id="UP000663882">
    <property type="component" value="Unassembled WGS sequence"/>
</dbReference>
<feature type="domain" description="GBD/FH3" evidence="3">
    <location>
        <begin position="421"/>
        <end position="780"/>
    </location>
</feature>
<evidence type="ECO:0000256" key="2">
    <source>
        <dbReference type="SAM" id="MobiDB-lite"/>
    </source>
</evidence>
<sequence>MINDNDDDVPLLNDNDDNEQFITAEDSQPNVEAVFVVTFDVKYGNIIEFQMPEKEHMLLSGVEYKAIPSGSHNINQDFVYFRHENKYGLACIARADITNDDDGSALSVIDQSQRGMRIKSVGILTSSIIHIQSYLSLLQTEARIYLSQASANYDGLKRLLIRQEQPISVPASIYDSLFAQFIQQFGASVFPLSRLILLGKRILFYSRSPIGPLCNAVYFTHIINQSVNPLFLITIADLSMLNNEQSYIGCTTERIFKEKTHIYDVFIDCDNQIVFHTNDSILQSIVKITRHDYNRLKKTLTLNSFINIGNHLSRLLNQLSQSNDNKQMTKENFHSIDLHQHYDRLFLNEYIRIHHIPNVTIITEIYPDNVNSTSSTLQCRIQYLDDVDPFSSVNLPEPARPPSFTFLTSTILSNQLQSVHKVLNAPHQISDCTLQLCRQDGTKTEFGPYLELDQTLDEQREDIESFTEGYKWSIVLRTQLNVRVQACIDKLLNSDGRELRRSLFSLKQIFQDDKDLVHEFVNNQGLQCLIKIGGAADQNYQNYILRALGQLMLYVDGMNAVINQNEVTQWLYSLVESSFRLVVKTSLKLLIVFAEYTESNVALIISAVTQVDRSAKRLLWSNAMKILNEMDNSSSEVVLLIITLFNTVLSAISDQDTFYDMTDALEEQGMQRCTQFFLNRKPAEADLIEQFHIYDAALRREDGEDDATIVQSIRCTPRIKSTFDRISSRRYSSVDSNCSYDNQQESRIISNNNNQDICQNHLNLTDSTLPQYDNVIMSSNEQDDSTVSFNVDIDDDDNDERKTRVKSMIDNRQSIRRSSSHTYQPTISSFQKKEQEISKPLPDSTVLRRMQNRWETEILHREVPRTTRIERNRDRWETTNDDQIPLSDTNQSTMPQQNWNKISAEDVGFDENKWEALINSDEVFTEQFSKSINTIDISNFNMNKKDIVKLSVNSFKKSTFIDSDKFIHTGRTMTILIPPCSNQRVRYENECEKILRYLSIPNKRTMTIEIPDLRDTLTADDAIWMRIARTTIDHRKDNLIFYHPYPTWIKDKNARIHKGSIYIQITNRDMENGFIEMDTLALIRLKQDDLAQINTLGIYSRTQLNFFDLHSIDMTTPKCTRDEYRLRQSILNFQLVRVDQNNIAYLTDCFCQTESIHETEAILLAVGLNDDNPNDFLSSLLSISNDDTYPETTNGNTSSELFRFSSDEQRDNRAIIDDRQMIPNPTLDQNLDIINMPMFQQIIENSNALMYQMNPFIFEIIDSVMFVKQQPKANNRIRYECDGSRFLPDSRYHPMSINLPNLQHILSAKNQTLGIIMTIVTSTDNPNNQTFVHANDIIYREADMIKIAYGCIFIPLRQSDINNGEKEFRRLSILYKKYNDYTFDLTPFNTNTMFGTTEKYTILNDHNMEKVPKVKCFKKDYDLLSYKLVFQLALKEDNMIFISNITCETEIVHEQIMTQKSSKRTASCSTESLSEEESNFEMQISNSSKRFKSSTPPLIGLPVIRVSNQCINSDMDHQQ</sequence>
<comment type="caution">
    <text evidence="4">The sequence shown here is derived from an EMBL/GenBank/DDBJ whole genome shotgun (WGS) entry which is preliminary data.</text>
</comment>
<keyword evidence="1" id="KW-0009">Actin-binding</keyword>
<protein>
    <recommendedName>
        <fullName evidence="3">GBD/FH3 domain-containing protein</fullName>
    </recommendedName>
</protein>
<dbReference type="PANTHER" id="PTHR45920:SF4">
    <property type="entry name" value="FORMIN HOMOLOGY 2 DOMAIN CONTAINING, ISOFORM I"/>
    <property type="match status" value="1"/>
</dbReference>
<dbReference type="GO" id="GO:0005856">
    <property type="term" value="C:cytoskeleton"/>
    <property type="evidence" value="ECO:0007669"/>
    <property type="project" value="TreeGrafter"/>
</dbReference>
<proteinExistence type="predicted"/>
<dbReference type="Gene3D" id="1.25.10.10">
    <property type="entry name" value="Leucine-rich Repeat Variant"/>
    <property type="match status" value="1"/>
</dbReference>
<name>A0A814R2N8_9BILA</name>
<dbReference type="EMBL" id="CAJNOO010001282">
    <property type="protein sequence ID" value="CAF1127964.1"/>
    <property type="molecule type" value="Genomic_DNA"/>
</dbReference>
<dbReference type="FunFam" id="1.25.10.10:FF:000056">
    <property type="entry name" value="FH1/FH2 domain-containing protein 3 isoform X1"/>
    <property type="match status" value="1"/>
</dbReference>
<dbReference type="InterPro" id="IPR018626">
    <property type="entry name" value="LCHN/Anr2"/>
</dbReference>
<dbReference type="InterPro" id="IPR011989">
    <property type="entry name" value="ARM-like"/>
</dbReference>
<dbReference type="InterPro" id="IPR014768">
    <property type="entry name" value="GBD/FH3_dom"/>
</dbReference>
<dbReference type="GO" id="GO:0030866">
    <property type="term" value="P:cortical actin cytoskeleton organization"/>
    <property type="evidence" value="ECO:0007669"/>
    <property type="project" value="TreeGrafter"/>
</dbReference>
<dbReference type="SUPFAM" id="SSF48371">
    <property type="entry name" value="ARM repeat"/>
    <property type="match status" value="1"/>
</dbReference>
<feature type="region of interest" description="Disordered" evidence="2">
    <location>
        <begin position="815"/>
        <end position="838"/>
    </location>
</feature>
<evidence type="ECO:0000313" key="5">
    <source>
        <dbReference type="Proteomes" id="UP000663882"/>
    </source>
</evidence>
<evidence type="ECO:0000256" key="1">
    <source>
        <dbReference type="ARBA" id="ARBA00023203"/>
    </source>
</evidence>
<dbReference type="InterPro" id="IPR016024">
    <property type="entry name" value="ARM-type_fold"/>
</dbReference>
<evidence type="ECO:0000259" key="3">
    <source>
        <dbReference type="PROSITE" id="PS51232"/>
    </source>
</evidence>
<gene>
    <name evidence="4" type="ORF">RFH988_LOCUS20709</name>
</gene>
<dbReference type="Pfam" id="PF24959">
    <property type="entry name" value="FH3_FHOD1-3"/>
    <property type="match status" value="1"/>
</dbReference>
<organism evidence="4 5">
    <name type="scientific">Rotaria sordida</name>
    <dbReference type="NCBI Taxonomy" id="392033"/>
    <lineage>
        <taxon>Eukaryota</taxon>
        <taxon>Metazoa</taxon>
        <taxon>Spiralia</taxon>
        <taxon>Gnathifera</taxon>
        <taxon>Rotifera</taxon>
        <taxon>Eurotatoria</taxon>
        <taxon>Bdelloidea</taxon>
        <taxon>Philodinida</taxon>
        <taxon>Philodinidae</taxon>
        <taxon>Rotaria</taxon>
    </lineage>
</organism>
<dbReference type="InterPro" id="IPR056771">
    <property type="entry name" value="FH3_FHOD1-3-like"/>
</dbReference>